<feature type="non-terminal residue" evidence="3">
    <location>
        <position position="1"/>
    </location>
</feature>
<dbReference type="Pfam" id="PF00078">
    <property type="entry name" value="RVT_1"/>
    <property type="match status" value="1"/>
</dbReference>
<dbReference type="Proteomes" id="UP000431533">
    <property type="component" value="Unassembled WGS sequence"/>
</dbReference>
<protein>
    <recommendedName>
        <fullName evidence="2">Reverse transcriptase domain-containing protein</fullName>
    </recommendedName>
</protein>
<organism evidence="3 4">
    <name type="scientific">Lachnellula hyalina</name>
    <dbReference type="NCBI Taxonomy" id="1316788"/>
    <lineage>
        <taxon>Eukaryota</taxon>
        <taxon>Fungi</taxon>
        <taxon>Dikarya</taxon>
        <taxon>Ascomycota</taxon>
        <taxon>Pezizomycotina</taxon>
        <taxon>Leotiomycetes</taxon>
        <taxon>Helotiales</taxon>
        <taxon>Lachnaceae</taxon>
        <taxon>Lachnellula</taxon>
    </lineage>
</organism>
<evidence type="ECO:0000256" key="1">
    <source>
        <dbReference type="SAM" id="Phobius"/>
    </source>
</evidence>
<dbReference type="PANTHER" id="PTHR33481">
    <property type="entry name" value="REVERSE TRANSCRIPTASE"/>
    <property type="match status" value="1"/>
</dbReference>
<dbReference type="PROSITE" id="PS50878">
    <property type="entry name" value="RT_POL"/>
    <property type="match status" value="1"/>
</dbReference>
<evidence type="ECO:0000313" key="3">
    <source>
        <dbReference type="EMBL" id="TVY22496.1"/>
    </source>
</evidence>
<dbReference type="PANTHER" id="PTHR33481:SF1">
    <property type="entry name" value="ENDONUCLEASE_EXONUCLEASE_PHOSPHATASE DOMAIN-CONTAINING PROTEIN-RELATED"/>
    <property type="match status" value="1"/>
</dbReference>
<name>A0A8H8TX09_9HELO</name>
<proteinExistence type="predicted"/>
<feature type="domain" description="Reverse transcriptase" evidence="2">
    <location>
        <begin position="1"/>
        <end position="140"/>
    </location>
</feature>
<keyword evidence="4" id="KW-1185">Reference proteome</keyword>
<reference evidence="3 4" key="1">
    <citation type="submission" date="2018-05" db="EMBL/GenBank/DDBJ databases">
        <title>Genome sequencing and assembly of the regulated plant pathogen Lachnellula willkommii and related sister species for the development of diagnostic species identification markers.</title>
        <authorList>
            <person name="Giroux E."/>
            <person name="Bilodeau G."/>
        </authorList>
    </citation>
    <scope>NUCLEOTIDE SEQUENCE [LARGE SCALE GENOMIC DNA]</scope>
    <source>
        <strain evidence="3 4">CBS 185.66</strain>
    </source>
</reference>
<accession>A0A8H8TX09</accession>
<dbReference type="AlphaFoldDB" id="A0A8H8TX09"/>
<dbReference type="GeneID" id="41988901"/>
<feature type="non-terminal residue" evidence="3">
    <location>
        <position position="341"/>
    </location>
</feature>
<comment type="caution">
    <text evidence="3">The sequence shown here is derived from an EMBL/GenBank/DDBJ whole genome shotgun (WGS) entry which is preliminary data.</text>
</comment>
<gene>
    <name evidence="3" type="ORF">LHYA1_G008703</name>
</gene>
<evidence type="ECO:0000259" key="2">
    <source>
        <dbReference type="PROSITE" id="PS50878"/>
    </source>
</evidence>
<feature type="transmembrane region" description="Helical" evidence="1">
    <location>
        <begin position="34"/>
        <end position="57"/>
    </location>
</feature>
<evidence type="ECO:0000313" key="4">
    <source>
        <dbReference type="Proteomes" id="UP000431533"/>
    </source>
</evidence>
<keyword evidence="1" id="KW-1133">Transmembrane helix</keyword>
<sequence>TLLLDVKGAYNYISKNQLLIILKDLAFPDLVIKWVLSFISGRPISPILFLIYIWGLFRSRAVKFISYVDDITLSYASTSPRKNVKILQLLASKNAIQFDPKKSKLIHFSIGERAKLASLILLDGTIVPLKQTVKWLGIHFNALLQFKEHITIRTAKAKSAFRRTFRTSPIQAIEVEASLPPPAIQLDTATRKYAFRLAKLSPEHPVNRQIAKSSYSGYGLQTIARTIAPLLSGKIEPIHHFHFAPWNRSVPWDTRIAKLLKEETATIHRRQIRSQSLNQVLYYSDGSQMPKSTRIGVGLAGYKCASPHQIVYNRELEGIALAFEDATRLGPNRDIRIYADN</sequence>
<dbReference type="InterPro" id="IPR000477">
    <property type="entry name" value="RT_dom"/>
</dbReference>
<dbReference type="RefSeq" id="XP_031001284.1">
    <property type="nucleotide sequence ID" value="XM_031153623.1"/>
</dbReference>
<dbReference type="OrthoDB" id="3598277at2759"/>
<keyword evidence="1" id="KW-0812">Transmembrane</keyword>
<keyword evidence="1" id="KW-0472">Membrane</keyword>
<dbReference type="EMBL" id="QGMH01000261">
    <property type="protein sequence ID" value="TVY22496.1"/>
    <property type="molecule type" value="Genomic_DNA"/>
</dbReference>